<evidence type="ECO:0000313" key="2">
    <source>
        <dbReference type="EMBL" id="AUZ95483.1"/>
    </source>
</evidence>
<dbReference type="GeneID" id="77936349"/>
<dbReference type="RefSeq" id="YP_010660354.1">
    <property type="nucleotide sequence ID" value="NC_070876.1"/>
</dbReference>
<proteinExistence type="predicted"/>
<name>A0A2L0V123_9CAUD</name>
<keyword evidence="1" id="KW-0472">Membrane</keyword>
<reference evidence="2 3" key="1">
    <citation type="submission" date="2017-06" db="EMBL/GenBank/DDBJ databases">
        <authorList>
            <person name="Kim H.J."/>
            <person name="Triplett B.A."/>
        </authorList>
    </citation>
    <scope>NUCLEOTIDE SEQUENCE [LARGE SCALE GENOMIC DNA]</scope>
</reference>
<organism evidence="2 3">
    <name type="scientific">Agrobacterium phage Atu_ph08</name>
    <dbReference type="NCBI Taxonomy" id="2024265"/>
    <lineage>
        <taxon>Viruses</taxon>
        <taxon>Duplodnaviria</taxon>
        <taxon>Heunggongvirae</taxon>
        <taxon>Uroviricota</taxon>
        <taxon>Caudoviricetes</taxon>
        <taxon>Roslyckyvirus</taxon>
        <taxon>Roslyckyvirus ph08</taxon>
    </lineage>
</organism>
<dbReference type="KEGG" id="vg:77936349"/>
<sequence length="52" mass="5710">MKAAVRNRTSEIIGVTAIAICLLMIITGPIIDFFLCLCLLGLLHLAIWLGKR</sequence>
<accession>A0A2L0V123</accession>
<dbReference type="Proteomes" id="UP000222678">
    <property type="component" value="Genome"/>
</dbReference>
<evidence type="ECO:0000256" key="1">
    <source>
        <dbReference type="SAM" id="Phobius"/>
    </source>
</evidence>
<protein>
    <submittedName>
        <fullName evidence="2">Uncharacterized protein</fullName>
    </submittedName>
</protein>
<evidence type="ECO:0000313" key="3">
    <source>
        <dbReference type="Proteomes" id="UP000222678"/>
    </source>
</evidence>
<keyword evidence="1" id="KW-0812">Transmembrane</keyword>
<keyword evidence="3" id="KW-1185">Reference proteome</keyword>
<keyword evidence="1" id="KW-1133">Transmembrane helix</keyword>
<feature type="transmembrane region" description="Helical" evidence="1">
    <location>
        <begin position="12"/>
        <end position="45"/>
    </location>
</feature>
<dbReference type="EMBL" id="MF403009">
    <property type="protein sequence ID" value="AUZ95483.1"/>
    <property type="molecule type" value="Genomic_DNA"/>
</dbReference>